<comment type="caution">
    <text evidence="14">The sequence shown here is derived from an EMBL/GenBank/DDBJ whole genome shotgun (WGS) entry which is preliminary data.</text>
</comment>
<evidence type="ECO:0000256" key="1">
    <source>
        <dbReference type="ARBA" id="ARBA00005380"/>
    </source>
</evidence>
<feature type="binding site" evidence="12">
    <location>
        <begin position="238"/>
        <end position="243"/>
    </location>
    <ligand>
        <name>ATP</name>
        <dbReference type="ChEBI" id="CHEBI:30616"/>
    </ligand>
</feature>
<comment type="cofactor">
    <cofactor evidence="12">
        <name>Mg(2+)</name>
        <dbReference type="ChEBI" id="CHEBI:18420"/>
    </cofactor>
    <text evidence="12">Requires a divalent cation, most likely magnesium in vivo, as an electrophilic catalyst to aid phosphoryl group transfer. It is the chelate of the metal and the nucleotide that is the actual substrate.</text>
</comment>
<evidence type="ECO:0000256" key="9">
    <source>
        <dbReference type="ARBA" id="ARBA00022842"/>
    </source>
</evidence>
<keyword evidence="4 12" id="KW-0808">Transferase</keyword>
<evidence type="ECO:0000256" key="2">
    <source>
        <dbReference type="ARBA" id="ARBA00012035"/>
    </source>
</evidence>
<dbReference type="GO" id="GO:0046872">
    <property type="term" value="F:metal ion binding"/>
    <property type="evidence" value="ECO:0007669"/>
    <property type="project" value="UniProtKB-KW"/>
</dbReference>
<dbReference type="EMBL" id="SWFT01000149">
    <property type="protein sequence ID" value="KAA8897916.1"/>
    <property type="molecule type" value="Genomic_DNA"/>
</dbReference>
<feature type="domain" description="Carbohydrate kinase PfkB" evidence="13">
    <location>
        <begin position="1"/>
        <end position="315"/>
    </location>
</feature>
<dbReference type="GO" id="GO:0005524">
    <property type="term" value="F:ATP binding"/>
    <property type="evidence" value="ECO:0007669"/>
    <property type="project" value="UniProtKB-UniRule"/>
</dbReference>
<dbReference type="GO" id="GO:0019303">
    <property type="term" value="P:D-ribose catabolic process"/>
    <property type="evidence" value="ECO:0007669"/>
    <property type="project" value="UniProtKB-UniRule"/>
</dbReference>
<keyword evidence="15" id="KW-1185">Reference proteome</keyword>
<keyword evidence="12" id="KW-0539">Nucleus</keyword>
<dbReference type="HAMAP" id="MF_01987">
    <property type="entry name" value="Ribokinase"/>
    <property type="match status" value="1"/>
</dbReference>
<evidence type="ECO:0000313" key="14">
    <source>
        <dbReference type="EMBL" id="KAA8897916.1"/>
    </source>
</evidence>
<protein>
    <recommendedName>
        <fullName evidence="3 12">Ribokinase</fullName>
        <shortName evidence="12">RK</shortName>
        <ecNumber evidence="2 12">2.7.1.15</ecNumber>
    </recommendedName>
</protein>
<dbReference type="InterPro" id="IPR011877">
    <property type="entry name" value="Ribokinase"/>
</dbReference>
<dbReference type="Proteomes" id="UP000449547">
    <property type="component" value="Unassembled WGS sequence"/>
</dbReference>
<keyword evidence="6 12" id="KW-0547">Nucleotide-binding</keyword>
<dbReference type="InterPro" id="IPR011611">
    <property type="entry name" value="PfkB_dom"/>
</dbReference>
<keyword evidence="10 12" id="KW-0630">Potassium</keyword>
<dbReference type="PRINTS" id="PR00990">
    <property type="entry name" value="RIBOKINASE"/>
</dbReference>
<name>A0A642UJB0_DIURU</name>
<gene>
    <name evidence="12" type="primary">RBK1</name>
    <name evidence="14" type="ORF">DIURU_004769</name>
</gene>
<evidence type="ECO:0000256" key="3">
    <source>
        <dbReference type="ARBA" id="ARBA00016943"/>
    </source>
</evidence>
<dbReference type="InterPro" id="IPR002139">
    <property type="entry name" value="Ribo/fructo_kinase"/>
</dbReference>
<evidence type="ECO:0000313" key="15">
    <source>
        <dbReference type="Proteomes" id="UP000449547"/>
    </source>
</evidence>
<feature type="active site" description="Proton acceptor" evidence="12">
    <location>
        <position position="273"/>
    </location>
</feature>
<dbReference type="Pfam" id="PF00294">
    <property type="entry name" value="PfkB"/>
    <property type="match status" value="1"/>
</dbReference>
<organism evidence="14 15">
    <name type="scientific">Diutina rugosa</name>
    <name type="common">Yeast</name>
    <name type="synonym">Candida rugosa</name>
    <dbReference type="NCBI Taxonomy" id="5481"/>
    <lineage>
        <taxon>Eukaryota</taxon>
        <taxon>Fungi</taxon>
        <taxon>Dikarya</taxon>
        <taxon>Ascomycota</taxon>
        <taxon>Saccharomycotina</taxon>
        <taxon>Pichiomycetes</taxon>
        <taxon>Debaryomycetaceae</taxon>
        <taxon>Diutina</taxon>
    </lineage>
</organism>
<dbReference type="InterPro" id="IPR029056">
    <property type="entry name" value="Ribokinase-like"/>
</dbReference>
<evidence type="ECO:0000256" key="10">
    <source>
        <dbReference type="ARBA" id="ARBA00022958"/>
    </source>
</evidence>
<accession>A0A642UJB0</accession>
<feature type="binding site" evidence="12">
    <location>
        <begin position="272"/>
        <end position="273"/>
    </location>
    <ligand>
        <name>ATP</name>
        <dbReference type="ChEBI" id="CHEBI:30616"/>
    </ligand>
</feature>
<feature type="binding site" evidence="12">
    <location>
        <position position="312"/>
    </location>
    <ligand>
        <name>K(+)</name>
        <dbReference type="ChEBI" id="CHEBI:29103"/>
    </ligand>
</feature>
<feature type="binding site" evidence="12">
    <location>
        <begin position="11"/>
        <end position="13"/>
    </location>
    <ligand>
        <name>substrate</name>
    </ligand>
</feature>
<comment type="pathway">
    <text evidence="12">Carbohydrate metabolism; D-ribose degradation; D-ribose 5-phosphate from beta-D-ribopyranose: step 2/2.</text>
</comment>
<comment type="subunit">
    <text evidence="12">Homodimer.</text>
</comment>
<sequence length="323" mass="34629">MARITVVGSLNYDLVTFTTKVPEGGETYQADAFENHLGGKGLNEAIATARLNGSPQTSVRMVGKVGGDSFGKELKGALVNAGVDVKYVDTVDGVSSGVAVILVESSGENRILITAGANGELKPTHEEYNDIFSGDHSPEFVMLQNEYPDTIKTIEWLNTNKPDINIAYNPSPFKPELINERTWAKLDLLIVNEGEAKDVAGQLLPDTVFGESNDDYFQLAIKLRGLLNPKNIQTIIITMGSHGCVFFGKGMDSPQFVPSRKVEKVVDTTGAGDTFFGGIISQLANGHTLAEAVTFATCASSIVVQSKGAAESIPTYETVQKHL</sequence>
<feature type="binding site" evidence="12">
    <location>
        <position position="303"/>
    </location>
    <ligand>
        <name>K(+)</name>
        <dbReference type="ChEBI" id="CHEBI:29103"/>
    </ligand>
</feature>
<dbReference type="UniPathway" id="UPA00916">
    <property type="reaction ID" value="UER00889"/>
</dbReference>
<dbReference type="PANTHER" id="PTHR10584">
    <property type="entry name" value="SUGAR KINASE"/>
    <property type="match status" value="1"/>
</dbReference>
<dbReference type="AlphaFoldDB" id="A0A642UJB0"/>
<comment type="activity regulation">
    <text evidence="12">Activated by a monovalent cation that binds near, but not in, the active site. The most likely occupant of the site in vivo is potassium. Ion binding induces a conformational change that may alter substrate affinity.</text>
</comment>
<dbReference type="GO" id="GO:0005634">
    <property type="term" value="C:nucleus"/>
    <property type="evidence" value="ECO:0007669"/>
    <property type="project" value="UniProtKB-SubCell"/>
</dbReference>
<proteinExistence type="inferred from homology"/>
<feature type="binding site" evidence="12">
    <location>
        <position position="146"/>
    </location>
    <ligand>
        <name>substrate</name>
    </ligand>
</feature>
<comment type="similarity">
    <text evidence="12">Belongs to the carbohydrate kinase PfkB family. Ribokinase subfamily.</text>
</comment>
<feature type="binding site" evidence="12">
    <location>
        <begin position="39"/>
        <end position="43"/>
    </location>
    <ligand>
        <name>substrate</name>
    </ligand>
</feature>
<keyword evidence="12" id="KW-0963">Cytoplasm</keyword>
<feature type="binding site" evidence="12">
    <location>
        <position position="267"/>
    </location>
    <ligand>
        <name>K(+)</name>
        <dbReference type="ChEBI" id="CHEBI:29103"/>
    </ligand>
</feature>
<feature type="binding site" evidence="12">
    <location>
        <position position="306"/>
    </location>
    <ligand>
        <name>K(+)</name>
        <dbReference type="ChEBI" id="CHEBI:29103"/>
    </ligand>
</feature>
<evidence type="ECO:0000256" key="8">
    <source>
        <dbReference type="ARBA" id="ARBA00022840"/>
    </source>
</evidence>
<comment type="catalytic activity">
    <reaction evidence="12">
        <text>D-ribose + ATP = D-ribose 5-phosphate + ADP + H(+)</text>
        <dbReference type="Rhea" id="RHEA:13697"/>
        <dbReference type="ChEBI" id="CHEBI:15378"/>
        <dbReference type="ChEBI" id="CHEBI:30616"/>
        <dbReference type="ChEBI" id="CHEBI:47013"/>
        <dbReference type="ChEBI" id="CHEBI:78346"/>
        <dbReference type="ChEBI" id="CHEBI:456216"/>
        <dbReference type="EC" id="2.7.1.15"/>
    </reaction>
</comment>
<dbReference type="OrthoDB" id="415590at2759"/>
<keyword evidence="9 12" id="KW-0460">Magnesium</keyword>
<keyword evidence="11 12" id="KW-0119">Carbohydrate metabolism</keyword>
<dbReference type="GO" id="GO:0004747">
    <property type="term" value="F:ribokinase activity"/>
    <property type="evidence" value="ECO:0007669"/>
    <property type="project" value="UniProtKB-UniRule"/>
</dbReference>
<evidence type="ECO:0000256" key="5">
    <source>
        <dbReference type="ARBA" id="ARBA00022723"/>
    </source>
</evidence>
<dbReference type="Gene3D" id="3.40.1190.20">
    <property type="match status" value="1"/>
</dbReference>
<evidence type="ECO:0000259" key="13">
    <source>
        <dbReference type="Pfam" id="PF00294"/>
    </source>
</evidence>
<evidence type="ECO:0000256" key="7">
    <source>
        <dbReference type="ARBA" id="ARBA00022777"/>
    </source>
</evidence>
<evidence type="ECO:0000256" key="4">
    <source>
        <dbReference type="ARBA" id="ARBA00022679"/>
    </source>
</evidence>
<dbReference type="InterPro" id="IPR002173">
    <property type="entry name" value="Carboh/pur_kinase_PfkB_CS"/>
</dbReference>
<reference evidence="14 15" key="1">
    <citation type="submission" date="2019-07" db="EMBL/GenBank/DDBJ databases">
        <title>Genome assembly of two rare yeast pathogens: Diutina rugosa and Trichomonascus ciferrii.</title>
        <authorList>
            <person name="Mixao V."/>
            <person name="Saus E."/>
            <person name="Hansen A."/>
            <person name="Lass-Flor C."/>
            <person name="Gabaldon T."/>
        </authorList>
    </citation>
    <scope>NUCLEOTIDE SEQUENCE [LARGE SCALE GENOMIC DNA]</scope>
    <source>
        <strain evidence="14 15">CBS 613</strain>
    </source>
</reference>
<feature type="binding site" evidence="12">
    <location>
        <position position="308"/>
    </location>
    <ligand>
        <name>K(+)</name>
        <dbReference type="ChEBI" id="CHEBI:29103"/>
    </ligand>
</feature>
<comment type="similarity">
    <text evidence="1">Belongs to the carbohydrate kinase pfkB family.</text>
</comment>
<evidence type="ECO:0000256" key="6">
    <source>
        <dbReference type="ARBA" id="ARBA00022741"/>
    </source>
</evidence>
<keyword evidence="5 12" id="KW-0479">Metal-binding</keyword>
<feature type="binding site" evidence="12">
    <location>
        <position position="192"/>
    </location>
    <ligand>
        <name>ATP</name>
        <dbReference type="ChEBI" id="CHEBI:30616"/>
    </ligand>
</feature>
<keyword evidence="7 12" id="KW-0418">Kinase</keyword>
<dbReference type="PROSITE" id="PS00584">
    <property type="entry name" value="PFKB_KINASES_2"/>
    <property type="match status" value="1"/>
</dbReference>
<dbReference type="PANTHER" id="PTHR10584:SF166">
    <property type="entry name" value="RIBOKINASE"/>
    <property type="match status" value="1"/>
</dbReference>
<comment type="caution">
    <text evidence="12">Lacks conserved residue(s) required for the propagation of feature annotation.</text>
</comment>
<dbReference type="GO" id="GO:0005737">
    <property type="term" value="C:cytoplasm"/>
    <property type="evidence" value="ECO:0007669"/>
    <property type="project" value="UniProtKB-SubCell"/>
</dbReference>
<comment type="subcellular location">
    <subcellularLocation>
        <location evidence="12">Cytoplasm</location>
    </subcellularLocation>
    <subcellularLocation>
        <location evidence="12">Nucleus</location>
    </subcellularLocation>
</comment>
<keyword evidence="8 12" id="KW-0067">ATP-binding</keyword>
<dbReference type="VEuPathDB" id="FungiDB:DIURU_004769"/>
<dbReference type="SUPFAM" id="SSF53613">
    <property type="entry name" value="Ribokinase-like"/>
    <property type="match status" value="1"/>
</dbReference>
<dbReference type="EC" id="2.7.1.15" evidence="2 12"/>
<feature type="binding site" evidence="12">
    <location>
        <position position="273"/>
    </location>
    <ligand>
        <name>substrate</name>
    </ligand>
</feature>
<dbReference type="OMA" id="DIVLIQQ"/>
<evidence type="ECO:0000256" key="11">
    <source>
        <dbReference type="ARBA" id="ARBA00023277"/>
    </source>
</evidence>
<comment type="function">
    <text evidence="12">Catalyzes the phosphorylation of ribose at O-5 in a reaction requiring ATP and magnesium. The resulting D-ribose-5-phosphate can then be used either for sythesis of nucleotides, histidine, and tryptophan, or as a component of the pentose phosphate pathway.</text>
</comment>
<evidence type="ECO:0000256" key="12">
    <source>
        <dbReference type="HAMAP-Rule" id="MF_03215"/>
    </source>
</evidence>
<feature type="binding site" evidence="12">
    <location>
        <position position="269"/>
    </location>
    <ligand>
        <name>K(+)</name>
        <dbReference type="ChEBI" id="CHEBI:29103"/>
    </ligand>
</feature>
<dbReference type="CDD" id="cd01174">
    <property type="entry name" value="ribokinase"/>
    <property type="match status" value="1"/>
</dbReference>